<dbReference type="EMBL" id="BKCJ011133474">
    <property type="protein sequence ID" value="GFC91747.1"/>
    <property type="molecule type" value="Genomic_DNA"/>
</dbReference>
<proteinExistence type="predicted"/>
<comment type="caution">
    <text evidence="1">The sequence shown here is derived from an EMBL/GenBank/DDBJ whole genome shotgun (WGS) entry which is preliminary data.</text>
</comment>
<feature type="non-terminal residue" evidence="1">
    <location>
        <position position="1"/>
    </location>
</feature>
<accession>A0A699S339</accession>
<sequence length="68" mass="6950">VEEGELVDAAGSGATTSAIGAMTSEAGKSTLGGEVSNLSNSGLNRRSNQFLKVVQMVLKKEGLARVLN</sequence>
<organism evidence="1">
    <name type="scientific">Tanacetum cinerariifolium</name>
    <name type="common">Dalmatian daisy</name>
    <name type="synonym">Chrysanthemum cinerariifolium</name>
    <dbReference type="NCBI Taxonomy" id="118510"/>
    <lineage>
        <taxon>Eukaryota</taxon>
        <taxon>Viridiplantae</taxon>
        <taxon>Streptophyta</taxon>
        <taxon>Embryophyta</taxon>
        <taxon>Tracheophyta</taxon>
        <taxon>Spermatophyta</taxon>
        <taxon>Magnoliopsida</taxon>
        <taxon>eudicotyledons</taxon>
        <taxon>Gunneridae</taxon>
        <taxon>Pentapetalae</taxon>
        <taxon>asterids</taxon>
        <taxon>campanulids</taxon>
        <taxon>Asterales</taxon>
        <taxon>Asteraceae</taxon>
        <taxon>Asteroideae</taxon>
        <taxon>Anthemideae</taxon>
        <taxon>Anthemidinae</taxon>
        <taxon>Tanacetum</taxon>
    </lineage>
</organism>
<reference evidence="1" key="1">
    <citation type="journal article" date="2019" name="Sci. Rep.">
        <title>Draft genome of Tanacetum cinerariifolium, the natural source of mosquito coil.</title>
        <authorList>
            <person name="Yamashiro T."/>
            <person name="Shiraishi A."/>
            <person name="Satake H."/>
            <person name="Nakayama K."/>
        </authorList>
    </citation>
    <scope>NUCLEOTIDE SEQUENCE</scope>
</reference>
<gene>
    <name evidence="1" type="ORF">Tci_863717</name>
</gene>
<evidence type="ECO:0000313" key="1">
    <source>
        <dbReference type="EMBL" id="GFC91747.1"/>
    </source>
</evidence>
<protein>
    <submittedName>
        <fullName evidence="1">Uncharacterized protein</fullName>
    </submittedName>
</protein>
<dbReference type="AlphaFoldDB" id="A0A699S339"/>
<name>A0A699S339_TANCI</name>